<reference evidence="2 3" key="1">
    <citation type="submission" date="2024-03" db="EMBL/GenBank/DDBJ databases">
        <authorList>
            <person name="Gkanogiannis A."/>
            <person name="Becerra Lopez-Lavalle L."/>
        </authorList>
    </citation>
    <scope>NUCLEOTIDE SEQUENCE [LARGE SCALE GENOMIC DNA]</scope>
</reference>
<evidence type="ECO:0000313" key="3">
    <source>
        <dbReference type="Proteomes" id="UP001642487"/>
    </source>
</evidence>
<evidence type="ECO:0000256" key="1">
    <source>
        <dbReference type="SAM" id="Phobius"/>
    </source>
</evidence>
<proteinExistence type="predicted"/>
<dbReference type="Proteomes" id="UP001642487">
    <property type="component" value="Chromosome 5"/>
</dbReference>
<name>A0ABP0YRN3_9ROSI</name>
<accession>A0ABP0YRN3</accession>
<keyword evidence="1" id="KW-0812">Transmembrane</keyword>
<evidence type="ECO:0000313" key="2">
    <source>
        <dbReference type="EMBL" id="CAK9322166.1"/>
    </source>
</evidence>
<feature type="transmembrane region" description="Helical" evidence="1">
    <location>
        <begin position="57"/>
        <end position="74"/>
    </location>
</feature>
<protein>
    <submittedName>
        <fullName evidence="2">Uncharacterized protein</fullName>
    </submittedName>
</protein>
<keyword evidence="1" id="KW-1133">Transmembrane helix</keyword>
<dbReference type="EMBL" id="OZ021739">
    <property type="protein sequence ID" value="CAK9322166.1"/>
    <property type="molecule type" value="Genomic_DNA"/>
</dbReference>
<keyword evidence="3" id="KW-1185">Reference proteome</keyword>
<gene>
    <name evidence="2" type="ORF">CITCOLO1_LOCUS14296</name>
</gene>
<keyword evidence="1" id="KW-0472">Membrane</keyword>
<organism evidence="2 3">
    <name type="scientific">Citrullus colocynthis</name>
    <name type="common">colocynth</name>
    <dbReference type="NCBI Taxonomy" id="252529"/>
    <lineage>
        <taxon>Eukaryota</taxon>
        <taxon>Viridiplantae</taxon>
        <taxon>Streptophyta</taxon>
        <taxon>Embryophyta</taxon>
        <taxon>Tracheophyta</taxon>
        <taxon>Spermatophyta</taxon>
        <taxon>Magnoliopsida</taxon>
        <taxon>eudicotyledons</taxon>
        <taxon>Gunneridae</taxon>
        <taxon>Pentapetalae</taxon>
        <taxon>rosids</taxon>
        <taxon>fabids</taxon>
        <taxon>Cucurbitales</taxon>
        <taxon>Cucurbitaceae</taxon>
        <taxon>Benincaseae</taxon>
        <taxon>Citrullus</taxon>
    </lineage>
</organism>
<sequence length="87" mass="9640">MEKFIASLCSEFFFKLSPRNSSPVSRFSVVASCSESSMAVSSFGGSRSFTLLIMRGFRFQVLPLVMVYIVYLVLLDDPAMAGTSHTR</sequence>